<dbReference type="EMBL" id="AAFI02000049">
    <property type="protein sequence ID" value="EAL65930.1"/>
    <property type="molecule type" value="Genomic_DNA"/>
</dbReference>
<dbReference type="KEGG" id="ddi:DDB_G0282973"/>
<gene>
    <name evidence="1" type="ORF">DDB_G0282973</name>
</gene>
<dbReference type="GeneID" id="8623859"/>
<dbReference type="SMR" id="Q54RR2"/>
<name>Q54RR2_DICDI</name>
<evidence type="ECO:0000313" key="2">
    <source>
        <dbReference type="Proteomes" id="UP000002195"/>
    </source>
</evidence>
<dbReference type="OMA" id="FDPPTYN"/>
<dbReference type="Proteomes" id="UP000002195">
    <property type="component" value="Unassembled WGS sequence"/>
</dbReference>
<protein>
    <submittedName>
        <fullName evidence="1">Uncharacterized protein</fullName>
    </submittedName>
</protein>
<dbReference type="eggNOG" id="ENOG502RYTN">
    <property type="taxonomic scope" value="Eukaryota"/>
</dbReference>
<reference evidence="1 2" key="1">
    <citation type="journal article" date="2005" name="Nature">
        <title>The genome of the social amoeba Dictyostelium discoideum.</title>
        <authorList>
            <consortium name="The Dictyostelium discoideum Sequencing Consortium"/>
            <person name="Eichinger L."/>
            <person name="Pachebat J.A."/>
            <person name="Glockner G."/>
            <person name="Rajandream M.A."/>
            <person name="Sucgang R."/>
            <person name="Berriman M."/>
            <person name="Song J."/>
            <person name="Olsen R."/>
            <person name="Szafranski K."/>
            <person name="Xu Q."/>
            <person name="Tunggal B."/>
            <person name="Kummerfeld S."/>
            <person name="Madera M."/>
            <person name="Konfortov B.A."/>
            <person name="Rivero F."/>
            <person name="Bankier A.T."/>
            <person name="Lehmann R."/>
            <person name="Hamlin N."/>
            <person name="Davies R."/>
            <person name="Gaudet P."/>
            <person name="Fey P."/>
            <person name="Pilcher K."/>
            <person name="Chen G."/>
            <person name="Saunders D."/>
            <person name="Sodergren E."/>
            <person name="Davis P."/>
            <person name="Kerhornou A."/>
            <person name="Nie X."/>
            <person name="Hall N."/>
            <person name="Anjard C."/>
            <person name="Hemphill L."/>
            <person name="Bason N."/>
            <person name="Farbrother P."/>
            <person name="Desany B."/>
            <person name="Just E."/>
            <person name="Morio T."/>
            <person name="Rost R."/>
            <person name="Churcher C."/>
            <person name="Cooper J."/>
            <person name="Haydock S."/>
            <person name="van Driessche N."/>
            <person name="Cronin A."/>
            <person name="Goodhead I."/>
            <person name="Muzny D."/>
            <person name="Mourier T."/>
            <person name="Pain A."/>
            <person name="Lu M."/>
            <person name="Harper D."/>
            <person name="Lindsay R."/>
            <person name="Hauser H."/>
            <person name="James K."/>
            <person name="Quiles M."/>
            <person name="Madan Babu M."/>
            <person name="Saito T."/>
            <person name="Buchrieser C."/>
            <person name="Wardroper A."/>
            <person name="Felder M."/>
            <person name="Thangavelu M."/>
            <person name="Johnson D."/>
            <person name="Knights A."/>
            <person name="Loulseged H."/>
            <person name="Mungall K."/>
            <person name="Oliver K."/>
            <person name="Price C."/>
            <person name="Quail M.A."/>
            <person name="Urushihara H."/>
            <person name="Hernandez J."/>
            <person name="Rabbinowitsch E."/>
            <person name="Steffen D."/>
            <person name="Sanders M."/>
            <person name="Ma J."/>
            <person name="Kohara Y."/>
            <person name="Sharp S."/>
            <person name="Simmonds M."/>
            <person name="Spiegler S."/>
            <person name="Tivey A."/>
            <person name="Sugano S."/>
            <person name="White B."/>
            <person name="Walker D."/>
            <person name="Woodward J."/>
            <person name="Winckler T."/>
            <person name="Tanaka Y."/>
            <person name="Shaulsky G."/>
            <person name="Schleicher M."/>
            <person name="Weinstock G."/>
            <person name="Rosenthal A."/>
            <person name="Cox E.C."/>
            <person name="Chisholm R.L."/>
            <person name="Gibbs R."/>
            <person name="Loomis W.F."/>
            <person name="Platzer M."/>
            <person name="Kay R.R."/>
            <person name="Williams J."/>
            <person name="Dear P.H."/>
            <person name="Noegel A.A."/>
            <person name="Barrell B."/>
            <person name="Kuspa A."/>
        </authorList>
    </citation>
    <scope>NUCLEOTIDE SEQUENCE [LARGE SCALE GENOMIC DNA]</scope>
    <source>
        <strain evidence="1 2">AX4</strain>
    </source>
</reference>
<dbReference type="RefSeq" id="XP_639289.1">
    <property type="nucleotide sequence ID" value="XM_634197.1"/>
</dbReference>
<organism evidence="1 2">
    <name type="scientific">Dictyostelium discoideum</name>
    <name type="common">Social amoeba</name>
    <dbReference type="NCBI Taxonomy" id="44689"/>
    <lineage>
        <taxon>Eukaryota</taxon>
        <taxon>Amoebozoa</taxon>
        <taxon>Evosea</taxon>
        <taxon>Eumycetozoa</taxon>
        <taxon>Dictyostelia</taxon>
        <taxon>Dictyosteliales</taxon>
        <taxon>Dictyosteliaceae</taxon>
        <taxon>Dictyostelium</taxon>
    </lineage>
</organism>
<comment type="caution">
    <text evidence="1">The sequence shown here is derived from an EMBL/GenBank/DDBJ whole genome shotgun (WGS) entry which is preliminary data.</text>
</comment>
<dbReference type="InParanoid" id="Q54RR2"/>
<dbReference type="PANTHER" id="PTHR40535:SF1">
    <property type="entry name" value="CHROMOSOME UNDETERMINED SCAFFOLD_9, WHOLE GENOME SHOTGUN SEQUENCE"/>
    <property type="match status" value="1"/>
</dbReference>
<dbReference type="HOGENOM" id="CLU_957877_0_0_1"/>
<dbReference type="PaxDb" id="44689-DDB0185294"/>
<dbReference type="PANTHER" id="PTHR40535">
    <property type="entry name" value="CHROMOSOME UNDETERMINED SCAFFOLD_9, WHOLE GENOME SHOTGUN SEQUENCE"/>
    <property type="match status" value="1"/>
</dbReference>
<dbReference type="AlphaFoldDB" id="Q54RR2"/>
<proteinExistence type="predicted"/>
<dbReference type="STRING" id="44689.Q54RR2"/>
<sequence>MHFDFLILFVITNSQTTSKEEFLSKIDQYLLEDSLLLNNGDKEYNELEKQMIEQIYRDALKRIKNRLVEQQPIQFNPPTYNQTVIDAFSSKTLLNPQQNLTYNPYDLQNLNTTLNDSVCGVLYPNENDRSTYYLVNYTSAQEAESAGAFITHLHNCGYCSTTKDLAMYMFHFDLTSPIRDCGIVSFISYEASLDCIQHSAGLTYNCAVIWLYDALNTRKDCLDICLYDWIMHIPNNVPANSTILNPCIQCDEDKSGPIFKLVAARTRRDSGLLSAINRPPNSIYNITHYYY</sequence>
<dbReference type="dictyBase" id="DDB_G0282973">
    <property type="gene designation" value="stpA"/>
</dbReference>
<evidence type="ECO:0000313" key="1">
    <source>
        <dbReference type="EMBL" id="EAL65930.1"/>
    </source>
</evidence>
<dbReference type="VEuPathDB" id="AmoebaDB:DDB_G0282973"/>
<keyword evidence="2" id="KW-1185">Reference proteome</keyword>
<accession>Q54RR2</accession>